<feature type="transmembrane region" description="Helical" evidence="1">
    <location>
        <begin position="31"/>
        <end position="47"/>
    </location>
</feature>
<keyword evidence="1" id="KW-0472">Membrane</keyword>
<sequence length="141" mass="15875">MIKYLILLLLALIVFPIVILFVKKIELKTKLMFLVGGLLIALLGLLVQSTLSLYYALLIMIGLTFAGAVIFTKQFETQKLAEEEAHIYVPKNIKEAVEKPTQSYVEPKPTSKAQVELELAPTTVTEVKNDDWLKPSKKEDQ</sequence>
<keyword evidence="1" id="KW-1133">Transmembrane helix</keyword>
<name>A0ABW1L6Z1_9BACL</name>
<reference evidence="3" key="1">
    <citation type="journal article" date="2019" name="Int. J. Syst. Evol. Microbiol.">
        <title>The Global Catalogue of Microorganisms (GCM) 10K type strain sequencing project: providing services to taxonomists for standard genome sequencing and annotation.</title>
        <authorList>
            <consortium name="The Broad Institute Genomics Platform"/>
            <consortium name="The Broad Institute Genome Sequencing Center for Infectious Disease"/>
            <person name="Wu L."/>
            <person name="Ma J."/>
        </authorList>
    </citation>
    <scope>NUCLEOTIDE SEQUENCE [LARGE SCALE GENOMIC DNA]</scope>
    <source>
        <strain evidence="3">CCUG 54527</strain>
    </source>
</reference>
<proteinExistence type="predicted"/>
<evidence type="ECO:0008006" key="4">
    <source>
        <dbReference type="Google" id="ProtNLM"/>
    </source>
</evidence>
<comment type="caution">
    <text evidence="2">The sequence shown here is derived from an EMBL/GenBank/DDBJ whole genome shotgun (WGS) entry which is preliminary data.</text>
</comment>
<keyword evidence="3" id="KW-1185">Reference proteome</keyword>
<evidence type="ECO:0000313" key="3">
    <source>
        <dbReference type="Proteomes" id="UP001596170"/>
    </source>
</evidence>
<feature type="transmembrane region" description="Helical" evidence="1">
    <location>
        <begin position="6"/>
        <end position="22"/>
    </location>
</feature>
<dbReference type="RefSeq" id="WP_377733881.1">
    <property type="nucleotide sequence ID" value="NZ_JBHSRI010000018.1"/>
</dbReference>
<organism evidence="2 3">
    <name type="scientific">Paenisporosarcina macmurdoensis</name>
    <dbReference type="NCBI Taxonomy" id="212659"/>
    <lineage>
        <taxon>Bacteria</taxon>
        <taxon>Bacillati</taxon>
        <taxon>Bacillota</taxon>
        <taxon>Bacilli</taxon>
        <taxon>Bacillales</taxon>
        <taxon>Caryophanaceae</taxon>
        <taxon>Paenisporosarcina</taxon>
    </lineage>
</organism>
<keyword evidence="1" id="KW-0812">Transmembrane</keyword>
<protein>
    <recommendedName>
        <fullName evidence="4">DUF2651 domain-containing protein</fullName>
    </recommendedName>
</protein>
<evidence type="ECO:0000313" key="2">
    <source>
        <dbReference type="EMBL" id="MFC6039730.1"/>
    </source>
</evidence>
<dbReference type="EMBL" id="JBHSRI010000018">
    <property type="protein sequence ID" value="MFC6039730.1"/>
    <property type="molecule type" value="Genomic_DNA"/>
</dbReference>
<accession>A0ABW1L6Z1</accession>
<evidence type="ECO:0000256" key="1">
    <source>
        <dbReference type="SAM" id="Phobius"/>
    </source>
</evidence>
<dbReference type="Proteomes" id="UP001596170">
    <property type="component" value="Unassembled WGS sequence"/>
</dbReference>
<gene>
    <name evidence="2" type="ORF">ACFPYN_09895</name>
</gene>
<feature type="transmembrane region" description="Helical" evidence="1">
    <location>
        <begin position="53"/>
        <end position="71"/>
    </location>
</feature>